<dbReference type="CDD" id="cd14782">
    <property type="entry name" value="FHb-globin_2"/>
    <property type="match status" value="1"/>
</dbReference>
<accession>A0A097II84</accession>
<evidence type="ECO:0000256" key="4">
    <source>
        <dbReference type="ARBA" id="ARBA00022621"/>
    </source>
</evidence>
<dbReference type="FunFam" id="1.10.490.10:FF:000003">
    <property type="entry name" value="Flavohemoprotein"/>
    <property type="match status" value="1"/>
</dbReference>
<keyword evidence="4 10" id="KW-0561">Oxygen transport</keyword>
<feature type="domain" description="Globin" evidence="11">
    <location>
        <begin position="13"/>
        <end position="153"/>
    </location>
</feature>
<dbReference type="OrthoDB" id="9801223at2"/>
<dbReference type="eggNOG" id="COG1018">
    <property type="taxonomic scope" value="Bacteria"/>
</dbReference>
<dbReference type="InterPro" id="IPR017927">
    <property type="entry name" value="FAD-bd_FR_type"/>
</dbReference>
<feature type="domain" description="FAD-binding FR-type" evidence="12">
    <location>
        <begin position="165"/>
        <end position="262"/>
    </location>
</feature>
<dbReference type="EC" id="1.14.12.17" evidence="2"/>
<evidence type="ECO:0000313" key="14">
    <source>
        <dbReference type="Proteomes" id="UP000029914"/>
    </source>
</evidence>
<evidence type="ECO:0000256" key="5">
    <source>
        <dbReference type="ARBA" id="ARBA00022723"/>
    </source>
</evidence>
<sequence length="390" mass="42777">MFVTSTPDTKARHLSPEHEELVKATLPAVGENIEKIAHSFYGKMFSAHPELLRDTFNRANQKSGEQQKALAASVATFATMLVDDNAPDPVMLLDRIAHKHVSLGIREDQYPIVHDNLMAGIADVLGDAVTPEVGEAWSAVYWLMADVLIKHEKDLYASDGVVNGDVFRDVTVTAKEQLSDRVYTYTLEGDLSEPQPGQYTSVRVELEDGARQLRQYSIIGGDASAYRIAVQIDGEVSHRLYEHVEVGDRLQASLAAGDLVLEEGDRPVVLMSSGIGSTPMVGMLAHLAATEDDRKVLYVHADEATETWAQQAHTEELAESLTNLTVEARFRNDGDLVTVAEHDLSGADVYLCGGNVFLQAIRDGIEELPAEKAPASVHFELFSPNDWLIN</sequence>
<evidence type="ECO:0000256" key="10">
    <source>
        <dbReference type="RuleBase" id="RU000356"/>
    </source>
</evidence>
<comment type="catalytic activity">
    <reaction evidence="9">
        <text>2 nitric oxide + NADPH + 2 O2 = 2 nitrate + NADP(+) + H(+)</text>
        <dbReference type="Rhea" id="RHEA:19465"/>
        <dbReference type="ChEBI" id="CHEBI:15378"/>
        <dbReference type="ChEBI" id="CHEBI:15379"/>
        <dbReference type="ChEBI" id="CHEBI:16480"/>
        <dbReference type="ChEBI" id="CHEBI:17632"/>
        <dbReference type="ChEBI" id="CHEBI:57783"/>
        <dbReference type="ChEBI" id="CHEBI:58349"/>
        <dbReference type="EC" id="1.14.12.17"/>
    </reaction>
</comment>
<dbReference type="SUPFAM" id="SSF46458">
    <property type="entry name" value="Globin-like"/>
    <property type="match status" value="1"/>
</dbReference>
<gene>
    <name evidence="13" type="ORF">CDOO_11680</name>
</gene>
<dbReference type="GO" id="GO:0046872">
    <property type="term" value="F:metal ion binding"/>
    <property type="evidence" value="ECO:0007669"/>
    <property type="project" value="UniProtKB-KW"/>
</dbReference>
<reference evidence="13 14" key="1">
    <citation type="submission" date="2013-09" db="EMBL/GenBank/DDBJ databases">
        <title>Complete genome sequence of Corynebacterium doosanense CAU 212(T) (=DSM 45436(T)), isolated from activated sludge.</title>
        <authorList>
            <person name="Schaffert L."/>
            <person name="Albersmeier A."/>
            <person name="Kalinowski J."/>
            <person name="Ruckert C."/>
        </authorList>
    </citation>
    <scope>NUCLEOTIDE SEQUENCE [LARGE SCALE GENOMIC DNA]</scope>
    <source>
        <strain evidence="13 14">CAU 212</strain>
    </source>
</reference>
<evidence type="ECO:0000259" key="12">
    <source>
        <dbReference type="PROSITE" id="PS51384"/>
    </source>
</evidence>
<dbReference type="GO" id="GO:0071949">
    <property type="term" value="F:FAD binding"/>
    <property type="evidence" value="ECO:0007669"/>
    <property type="project" value="TreeGrafter"/>
</dbReference>
<keyword evidence="7" id="KW-0520">NAD</keyword>
<dbReference type="PROSITE" id="PS51384">
    <property type="entry name" value="FAD_FR"/>
    <property type="match status" value="1"/>
</dbReference>
<keyword evidence="6" id="KW-0408">Iron</keyword>
<evidence type="ECO:0000313" key="13">
    <source>
        <dbReference type="EMBL" id="AIT61845.1"/>
    </source>
</evidence>
<dbReference type="RefSeq" id="WP_018022830.1">
    <property type="nucleotide sequence ID" value="NZ_AQUX01000013.1"/>
</dbReference>
<comment type="similarity">
    <text evidence="10">Belongs to the globin family.</text>
</comment>
<dbReference type="eggNOG" id="COG1017">
    <property type="taxonomic scope" value="Bacteria"/>
</dbReference>
<keyword evidence="10" id="KW-0813">Transport</keyword>
<evidence type="ECO:0000256" key="1">
    <source>
        <dbReference type="ARBA" id="ARBA00006401"/>
    </source>
</evidence>
<name>A0A097II84_9CORY</name>
<dbReference type="SUPFAM" id="SSF63380">
    <property type="entry name" value="Riboflavin synthase domain-like"/>
    <property type="match status" value="1"/>
</dbReference>
<comment type="similarity">
    <text evidence="1">In the C-terminal section; belongs to the flavoprotein pyridine nucleotide cytochrome reductase family.</text>
</comment>
<dbReference type="InterPro" id="IPR012292">
    <property type="entry name" value="Globin/Proto"/>
</dbReference>
<evidence type="ECO:0000256" key="3">
    <source>
        <dbReference type="ARBA" id="ARBA00022617"/>
    </source>
</evidence>
<dbReference type="InterPro" id="IPR000971">
    <property type="entry name" value="Globin"/>
</dbReference>
<dbReference type="AlphaFoldDB" id="A0A097II84"/>
<organism evidence="13 14">
    <name type="scientific">Corynebacterium doosanense CAU 212 = DSM 45436</name>
    <dbReference type="NCBI Taxonomy" id="558173"/>
    <lineage>
        <taxon>Bacteria</taxon>
        <taxon>Bacillati</taxon>
        <taxon>Actinomycetota</taxon>
        <taxon>Actinomycetes</taxon>
        <taxon>Mycobacteriales</taxon>
        <taxon>Corynebacteriaceae</taxon>
        <taxon>Corynebacterium</taxon>
    </lineage>
</organism>
<dbReference type="KEGG" id="cdo:CDOO_11680"/>
<dbReference type="GO" id="GO:0046210">
    <property type="term" value="P:nitric oxide catabolic process"/>
    <property type="evidence" value="ECO:0007669"/>
    <property type="project" value="TreeGrafter"/>
</dbReference>
<dbReference type="InterPro" id="IPR009050">
    <property type="entry name" value="Globin-like_sf"/>
</dbReference>
<dbReference type="Pfam" id="PF00042">
    <property type="entry name" value="Globin"/>
    <property type="match status" value="1"/>
</dbReference>
<dbReference type="GO" id="GO:0008941">
    <property type="term" value="F:nitric oxide dioxygenase NAD(P)H activity"/>
    <property type="evidence" value="ECO:0007669"/>
    <property type="project" value="UniProtKB-EC"/>
</dbReference>
<dbReference type="GO" id="GO:0071500">
    <property type="term" value="P:cellular response to nitrosative stress"/>
    <property type="evidence" value="ECO:0007669"/>
    <property type="project" value="TreeGrafter"/>
</dbReference>
<dbReference type="Gene3D" id="2.40.30.10">
    <property type="entry name" value="Translation factors"/>
    <property type="match status" value="1"/>
</dbReference>
<dbReference type="EMBL" id="CP006764">
    <property type="protein sequence ID" value="AIT61845.1"/>
    <property type="molecule type" value="Genomic_DNA"/>
</dbReference>
<dbReference type="Gene3D" id="1.10.490.10">
    <property type="entry name" value="Globins"/>
    <property type="match status" value="1"/>
</dbReference>
<dbReference type="GO" id="GO:0020037">
    <property type="term" value="F:heme binding"/>
    <property type="evidence" value="ECO:0007669"/>
    <property type="project" value="InterPro"/>
</dbReference>
<proteinExistence type="inferred from homology"/>
<keyword evidence="14" id="KW-1185">Reference proteome</keyword>
<dbReference type="PANTHER" id="PTHR43396">
    <property type="entry name" value="FLAVOHEMOPROTEIN"/>
    <property type="match status" value="1"/>
</dbReference>
<dbReference type="GO" id="GO:0019825">
    <property type="term" value="F:oxygen binding"/>
    <property type="evidence" value="ECO:0007669"/>
    <property type="project" value="InterPro"/>
</dbReference>
<dbReference type="STRING" id="558173.CDOO_11680"/>
<evidence type="ECO:0000259" key="11">
    <source>
        <dbReference type="PROSITE" id="PS01033"/>
    </source>
</evidence>
<keyword evidence="3 10" id="KW-0349">Heme</keyword>
<keyword evidence="5" id="KW-0479">Metal-binding</keyword>
<dbReference type="PANTHER" id="PTHR43396:SF3">
    <property type="entry name" value="FLAVOHEMOPROTEIN"/>
    <property type="match status" value="1"/>
</dbReference>
<evidence type="ECO:0000256" key="7">
    <source>
        <dbReference type="ARBA" id="ARBA00023027"/>
    </source>
</evidence>
<dbReference type="SUPFAM" id="SSF52343">
    <property type="entry name" value="Ferredoxin reductase-like, C-terminal NADP-linked domain"/>
    <property type="match status" value="1"/>
</dbReference>
<dbReference type="PROSITE" id="PS01033">
    <property type="entry name" value="GLOBIN"/>
    <property type="match status" value="1"/>
</dbReference>
<evidence type="ECO:0000256" key="9">
    <source>
        <dbReference type="ARBA" id="ARBA00049433"/>
    </source>
</evidence>
<dbReference type="Gene3D" id="3.40.50.80">
    <property type="entry name" value="Nucleotide-binding domain of ferredoxin-NADP reductase (FNR) module"/>
    <property type="match status" value="1"/>
</dbReference>
<protein>
    <recommendedName>
        <fullName evidence="2">nitric oxide dioxygenase</fullName>
        <ecNumber evidence="2">1.14.12.17</ecNumber>
    </recommendedName>
</protein>
<comment type="catalytic activity">
    <reaction evidence="8">
        <text>2 nitric oxide + NADH + 2 O2 = 2 nitrate + NAD(+) + H(+)</text>
        <dbReference type="Rhea" id="RHEA:19469"/>
        <dbReference type="ChEBI" id="CHEBI:15378"/>
        <dbReference type="ChEBI" id="CHEBI:15379"/>
        <dbReference type="ChEBI" id="CHEBI:16480"/>
        <dbReference type="ChEBI" id="CHEBI:17632"/>
        <dbReference type="ChEBI" id="CHEBI:57540"/>
        <dbReference type="ChEBI" id="CHEBI:57945"/>
        <dbReference type="EC" id="1.14.12.17"/>
    </reaction>
</comment>
<evidence type="ECO:0000256" key="2">
    <source>
        <dbReference type="ARBA" id="ARBA00012229"/>
    </source>
</evidence>
<dbReference type="HOGENOM" id="CLU_003827_12_0_11"/>
<dbReference type="GO" id="GO:0005344">
    <property type="term" value="F:oxygen carrier activity"/>
    <property type="evidence" value="ECO:0007669"/>
    <property type="project" value="UniProtKB-KW"/>
</dbReference>
<dbReference type="InterPro" id="IPR039261">
    <property type="entry name" value="FNR_nucleotide-bd"/>
</dbReference>
<dbReference type="InterPro" id="IPR017938">
    <property type="entry name" value="Riboflavin_synthase-like_b-brl"/>
</dbReference>
<evidence type="ECO:0000256" key="6">
    <source>
        <dbReference type="ARBA" id="ARBA00023004"/>
    </source>
</evidence>
<dbReference type="Proteomes" id="UP000029914">
    <property type="component" value="Chromosome"/>
</dbReference>
<evidence type="ECO:0000256" key="8">
    <source>
        <dbReference type="ARBA" id="ARBA00048649"/>
    </source>
</evidence>